<feature type="compositionally biased region" description="Polar residues" evidence="1">
    <location>
        <begin position="477"/>
        <end position="486"/>
    </location>
</feature>
<feature type="compositionally biased region" description="Basic and acidic residues" evidence="1">
    <location>
        <begin position="1543"/>
        <end position="1554"/>
    </location>
</feature>
<reference evidence="2" key="1">
    <citation type="submission" date="2021-05" db="EMBL/GenBank/DDBJ databases">
        <authorList>
            <person name="Alioto T."/>
            <person name="Alioto T."/>
            <person name="Gomez Garrido J."/>
        </authorList>
    </citation>
    <scope>NUCLEOTIDE SEQUENCE</scope>
</reference>
<feature type="compositionally biased region" description="Basic residues" evidence="1">
    <location>
        <begin position="442"/>
        <end position="455"/>
    </location>
</feature>
<feature type="compositionally biased region" description="Polar residues" evidence="1">
    <location>
        <begin position="1667"/>
        <end position="1681"/>
    </location>
</feature>
<feature type="compositionally biased region" description="Basic and acidic residues" evidence="1">
    <location>
        <begin position="970"/>
        <end position="986"/>
    </location>
</feature>
<feature type="compositionally biased region" description="Basic residues" evidence="1">
    <location>
        <begin position="2575"/>
        <end position="2591"/>
    </location>
</feature>
<feature type="compositionally biased region" description="Low complexity" evidence="1">
    <location>
        <begin position="208"/>
        <end position="221"/>
    </location>
</feature>
<sequence length="2658" mass="295929">MVQFYVDLTSPAHTSSARGLNRSNTTGAEPGEVDDVEILDELVLNIPDSQIMYDGILASRQHSTETLLSSRRAGNTGTTASATNQEAGTSSSSSSRVTRSMGRPRPGDGEQDGDDDDIICISPPPVEVVEIVSSSQEEEEQQHTRDVPQTRPRPVAAAAAASSSSSHPDRQSRYRRRSVSRPAPRRGRGPPGAYSPNPTGSYYRTNGASSATPASSHSPTTPRVPSDTMSRFDNYSSGCEDREGSDSADSDSDYLPPTRTSAVRRNATRELSASLNRRKLRPAGVELREGAFESNRSTDNNEHSSVPPTRQSQQREAGRKTKNKKNRVQTQTSKRGKETLKRNSRKKQEQRSSMSGHQSDEDEWNPPPREEDELENTSEDGEDYEATRNHRPVGQFNETSDEEANENNTDCNTADSSRQQRKPKSKRGDGSGGAASGSGSRNKVRTSSRKSKKSKNKETSSDSENSETSEELEVDDSGSSNGTGQSHVRRTKRDFLGHSSSSKSVKSSQQQGAQKKVPKSTRSEEGPAPQKGAAGPSGGQGLSNSKSSSSSGLRKNKFEDQIGPPGGSSSSRDGNSESFSFDRDRNENRVRRSVESGSSRQAGLTERDLRRPSVILVSDDSFHGAASEGNVPGTNRSRSRNKTAENSTNQREDPTRSCLGKTKVKSERRKKKDGHAQKINGRRMESENNDSSDDESEEFNAERNRDNRDEQYEISEPSDVDDLQQDDRGEPERQCRNQTIVMDSDSDMSDHSGLDETERNDDEMNGQSGRNRDSKTSNGNGVRQTKSKNNESNDISGAPSRTRVSGEKHHSGKLKGSRKIKANRKNSNRSSENHSEDKRNNRNSETGSGTTTKRLYLKGQVKFKPLNVETFRVASGPLRRPIRMRYTEQSSSAESDDDERNQEEMDDDDFDAVRTHDDDSDTDGSNGGNDGGQGSNIAGKGCGKENDGSRKNENEKNHTGNGESRQYKTKGHDGTGRVCDEEHGQDSQEDENCAQQKEEEIEGNTKTGKETEDLEIENSDDEYGLPRVNNKDKADEILVPTAKTDEDVGSSEQVKLEESLNGASNEGSVKVCKDSDEKLVDGVRENASHKNRTGSEDNQTGQSGRKSTDKERREDVSSEKSRQENLGNREEQDNESEQKTVKDVDINGSKATKDNDEVSKPKCESSEIVFDMLKPENGTSMLTKSFRDDNQQPTCSKYLNNDSHPSSRQCTRLPGIETLVRFRSENNTSQSSSSSVDDCQGNENGEYLRLSQLDAVSSQEPQHFSSSTMSATNGSTSQGAYVTRSEPVNTREEIIQVEVSDDDRSQSAKPLSGYTNRNVVTNVGTDDDDVITVDDVRECKRPKEVVLLSSDDDGDVWPLSLLSTRQINYQHKKFNNSQDKEVEVIVEDRPQTKHVVVHDVESDDELNVVDEISHAVVGPSESRISQETNHWERQAHTIDTDDEIVEVDSSTLPFDILSTIENLATNIHATVGEIREQDRQHEERSREKILRKQYRRQLRDDLRRDIEEANRQEKEGTRCRFDDFERVNIDPTDAIFGPSQAQERNDEEHLSTSHDIQEGLSNEIHTNASIQKPEQFPKSRKEYFTNKRLTTNSAGSSVLSVEFESMDNTDKQGKVNNSIDGKSSLTDVTVTHNDQEIINVESLDENSQTAADASVLCIQNDTSSVVNPTILGNQNDSTTPRNPKEHVNNQTEKNAKEILAVDVKCNESAKRDDKEVIHVQDDDDDCDSDDVQPIIPVTSDIDVVNNSSTENSLDAITEIVQPQKTGNENGDLKNYTSAANSARSAKSSKNYIRKILKWNQFWNGHKQRTSTESDTDRNTANAKRYESTTVSKGNFSGSSSDLMVSSSYGYVPDSNNATVVSDYATTCEGPSWSGDNQSTLSSGSPVNYTIYENHTKQVATRVLCDANRMDGSNKRCASSSGGRIMEITTQETYDVVKIEHKKNRRKHDRTALGGAERLAVQSQVGEPNSHVSNVSLLGRNSHALLGNPHRSELTSGRQQSQTLARNPLMLPENDQDVRVQSSRIRKHARTENSSPPLAGTSKRSHHQGTESCLEPYPTLGTATSVGADADHPSSVYGSYYTPMHSAYLTFYNNRFNETDSPRSSRHCSDEEERGSRRSQHKAYSENKSRRLLKDEMCAETVSSSVKQEPNEEESDDVNVDAYDDDAGETKQKRCHDNPPPDSTSADSEQDSSSSSDSSSGYKSTKREHRSKRDHRRHHRDGSKQRKRKHKRKSENSERKRKTERSERHQRSKSEEKNNETKRRDDNHASSKNEKSETKYKGDKTKTNETIKTDLLDHYTGRIKTEHFSDHEASSRKENSDYHINSRRENSDYHVTNNRKHDNSDLNSCRNSNSKIDSSRNSTKKLHNSSRLENNEHDSTKSQRNNVVNRPPRHSSNESSKHRRNHGNNQSESESVSSSRSPSLSSSHSKFSPRSLSISSSQSKHSSSTKSSSSREKLAKKGDVKRSKKSKSKKSRTSSRRSVSSSSSKTKHKSKKKKRDFSPCLSISSSQSKYSCSGKSILSSEKSKEESKIKTIETKLKPSVSKIKSMESKIKSNEYKQTSCATKSEPLECKKTSHRKKSLKSGRRRRHNRNSECSSSDAESDSHTHCETCSSSEDDGKSDSFREFSNDEGVAIGDESGRKRRHKIENKRKHKQSKI</sequence>
<feature type="region of interest" description="Disordered" evidence="1">
    <location>
        <begin position="1259"/>
        <end position="1285"/>
    </location>
</feature>
<feature type="compositionally biased region" description="Low complexity" evidence="1">
    <location>
        <begin position="2505"/>
        <end position="2523"/>
    </location>
</feature>
<organism evidence="2">
    <name type="scientific">Cacopsylla melanoneura</name>
    <dbReference type="NCBI Taxonomy" id="428564"/>
    <lineage>
        <taxon>Eukaryota</taxon>
        <taxon>Metazoa</taxon>
        <taxon>Ecdysozoa</taxon>
        <taxon>Arthropoda</taxon>
        <taxon>Hexapoda</taxon>
        <taxon>Insecta</taxon>
        <taxon>Pterygota</taxon>
        <taxon>Neoptera</taxon>
        <taxon>Paraneoptera</taxon>
        <taxon>Hemiptera</taxon>
        <taxon>Sternorrhyncha</taxon>
        <taxon>Psylloidea</taxon>
        <taxon>Psyllidae</taxon>
        <taxon>Psyllinae</taxon>
        <taxon>Cacopsylla</taxon>
    </lineage>
</organism>
<feature type="compositionally biased region" description="Polar residues" evidence="1">
    <location>
        <begin position="294"/>
        <end position="315"/>
    </location>
</feature>
<feature type="compositionally biased region" description="Basic and acidic residues" evidence="1">
    <location>
        <begin position="2547"/>
        <end position="2557"/>
    </location>
</feature>
<feature type="compositionally biased region" description="Basic and acidic residues" evidence="1">
    <location>
        <begin position="942"/>
        <end position="958"/>
    </location>
</feature>
<feature type="compositionally biased region" description="Low complexity" evidence="1">
    <location>
        <begin position="567"/>
        <end position="579"/>
    </location>
</feature>
<feature type="compositionally biased region" description="Basic residues" evidence="1">
    <location>
        <begin position="2203"/>
        <end position="2242"/>
    </location>
</feature>
<feature type="compositionally biased region" description="Polar residues" evidence="1">
    <location>
        <begin position="1096"/>
        <end position="1105"/>
    </location>
</feature>
<feature type="compositionally biased region" description="Basic and acidic residues" evidence="1">
    <location>
        <begin position="2122"/>
        <end position="2136"/>
    </location>
</feature>
<feature type="compositionally biased region" description="Acidic residues" evidence="1">
    <location>
        <begin position="1012"/>
        <end position="1023"/>
    </location>
</feature>
<feature type="compositionally biased region" description="Polar residues" evidence="1">
    <location>
        <begin position="227"/>
        <end position="237"/>
    </location>
</feature>
<feature type="region of interest" description="Disordered" evidence="1">
    <location>
        <begin position="1"/>
        <end position="33"/>
    </location>
</feature>
<feature type="region of interest" description="Disordered" evidence="1">
    <location>
        <begin position="1981"/>
        <end position="2057"/>
    </location>
</feature>
<feature type="compositionally biased region" description="Low complexity" evidence="1">
    <location>
        <begin position="542"/>
        <end position="552"/>
    </location>
</feature>
<feature type="compositionally biased region" description="Polar residues" evidence="1">
    <location>
        <begin position="2344"/>
        <end position="2360"/>
    </location>
</feature>
<dbReference type="EMBL" id="HBUF01216674">
    <property type="protein sequence ID" value="CAG6667506.1"/>
    <property type="molecule type" value="Transcribed_RNA"/>
</dbReference>
<feature type="compositionally biased region" description="Basic and acidic residues" evidence="1">
    <location>
        <begin position="700"/>
        <end position="711"/>
    </location>
</feature>
<evidence type="ECO:0000313" key="2">
    <source>
        <dbReference type="EMBL" id="CAG6667506.1"/>
    </source>
</evidence>
<feature type="compositionally biased region" description="Polar residues" evidence="1">
    <location>
        <begin position="843"/>
        <end position="853"/>
    </location>
</feature>
<feature type="compositionally biased region" description="Basic residues" evidence="1">
    <location>
        <begin position="2641"/>
        <end position="2658"/>
    </location>
</feature>
<feature type="compositionally biased region" description="Basic and acidic residues" evidence="1">
    <location>
        <begin position="2452"/>
        <end position="2464"/>
    </location>
</feature>
<feature type="compositionally biased region" description="Low complexity" evidence="1">
    <location>
        <begin position="2182"/>
        <end position="2199"/>
    </location>
</feature>
<feature type="compositionally biased region" description="Basic and acidic residues" evidence="1">
    <location>
        <begin position="1106"/>
        <end position="1165"/>
    </location>
</feature>
<name>A0A8D8SD39_9HEMI</name>
<feature type="compositionally biased region" description="Basic and acidic residues" evidence="1">
    <location>
        <begin position="725"/>
        <end position="735"/>
    </location>
</feature>
<feature type="compositionally biased region" description="Basic residues" evidence="1">
    <location>
        <begin position="810"/>
        <end position="827"/>
    </location>
</feature>
<feature type="compositionally biased region" description="Polar residues" evidence="1">
    <location>
        <begin position="1259"/>
        <end position="1280"/>
    </location>
</feature>
<feature type="compositionally biased region" description="Basic and acidic residues" evidence="1">
    <location>
        <begin position="831"/>
        <end position="842"/>
    </location>
</feature>
<feature type="compositionally biased region" description="Low complexity" evidence="1">
    <location>
        <begin position="156"/>
        <end position="166"/>
    </location>
</feature>
<feature type="compositionally biased region" description="Basic residues" evidence="1">
    <location>
        <begin position="173"/>
        <end position="188"/>
    </location>
</feature>
<feature type="compositionally biased region" description="Polar residues" evidence="1">
    <location>
        <begin position="258"/>
        <end position="275"/>
    </location>
</feature>
<feature type="compositionally biased region" description="Low complexity" evidence="1">
    <location>
        <begin position="499"/>
        <end position="515"/>
    </location>
</feature>
<feature type="compositionally biased region" description="Basic and acidic residues" evidence="1">
    <location>
        <begin position="335"/>
        <end position="350"/>
    </location>
</feature>
<feature type="compositionally biased region" description="Basic and acidic residues" evidence="1">
    <location>
        <begin position="2524"/>
        <end position="2539"/>
    </location>
</feature>
<feature type="compositionally biased region" description="Basic and acidic residues" evidence="1">
    <location>
        <begin position="2617"/>
        <end position="2628"/>
    </location>
</feature>
<feature type="compositionally biased region" description="Polar residues" evidence="1">
    <location>
        <begin position="197"/>
        <end position="207"/>
    </location>
</feature>
<feature type="compositionally biased region" description="Acidic residues" evidence="1">
    <location>
        <begin position="894"/>
        <end position="910"/>
    </location>
</feature>
<protein>
    <submittedName>
        <fullName evidence="2">Uncharacterized protein</fullName>
    </submittedName>
</protein>
<feature type="compositionally biased region" description="Basic residues" evidence="1">
    <location>
        <begin position="2465"/>
        <end position="2478"/>
    </location>
</feature>
<feature type="compositionally biased region" description="Acidic residues" evidence="1">
    <location>
        <begin position="687"/>
        <end position="699"/>
    </location>
</feature>
<feature type="compositionally biased region" description="Acidic residues" evidence="1">
    <location>
        <begin position="109"/>
        <end position="118"/>
    </location>
</feature>
<feature type="compositionally biased region" description="Basic and acidic residues" evidence="1">
    <location>
        <begin position="2243"/>
        <end position="2331"/>
    </location>
</feature>
<feature type="compositionally biased region" description="Polar residues" evidence="1">
    <location>
        <begin position="1191"/>
        <end position="1210"/>
    </location>
</feature>
<feature type="compositionally biased region" description="Basic and acidic residues" evidence="1">
    <location>
        <begin position="1071"/>
        <end position="1088"/>
    </location>
</feature>
<feature type="compositionally biased region" description="Basic residues" evidence="1">
    <location>
        <begin position="2488"/>
        <end position="2498"/>
    </location>
</feature>
<feature type="region of interest" description="Disordered" evidence="1">
    <location>
        <begin position="1667"/>
        <end position="1692"/>
    </location>
</feature>
<accession>A0A8D8SD39</accession>
<feature type="compositionally biased region" description="Low complexity" evidence="1">
    <location>
        <begin position="2410"/>
        <end position="2451"/>
    </location>
</feature>
<feature type="compositionally biased region" description="Acidic residues" evidence="1">
    <location>
        <begin position="360"/>
        <end position="384"/>
    </location>
</feature>
<evidence type="ECO:0000256" key="1">
    <source>
        <dbReference type="SAM" id="MobiDB-lite"/>
    </source>
</evidence>
<feature type="compositionally biased region" description="Polar residues" evidence="1">
    <location>
        <begin position="1993"/>
        <end position="2004"/>
    </location>
</feature>
<feature type="compositionally biased region" description="Basic and acidic residues" evidence="1">
    <location>
        <begin position="2097"/>
        <end position="2108"/>
    </location>
</feature>
<feature type="compositionally biased region" description="Gly residues" evidence="1">
    <location>
        <begin position="925"/>
        <end position="934"/>
    </location>
</feature>
<feature type="compositionally biased region" description="Acidic residues" evidence="1">
    <location>
        <begin position="2150"/>
        <end position="2166"/>
    </location>
</feature>
<feature type="compositionally biased region" description="Acidic residues" evidence="1">
    <location>
        <begin position="464"/>
        <end position="476"/>
    </location>
</feature>
<proteinExistence type="predicted"/>
<feature type="compositionally biased region" description="Basic and acidic residues" evidence="1">
    <location>
        <begin position="2167"/>
        <end position="2178"/>
    </location>
</feature>
<feature type="compositionally biased region" description="Polar residues" evidence="1">
    <location>
        <begin position="11"/>
        <end position="27"/>
    </location>
</feature>
<feature type="region of interest" description="Disordered" evidence="1">
    <location>
        <begin position="67"/>
        <end position="1210"/>
    </location>
</feature>
<feature type="compositionally biased region" description="Polar residues" evidence="1">
    <location>
        <begin position="406"/>
        <end position="417"/>
    </location>
</feature>
<dbReference type="EMBL" id="HBUF01216672">
    <property type="protein sequence ID" value="CAG6667498.1"/>
    <property type="molecule type" value="Transcribed_RNA"/>
</dbReference>
<feature type="compositionally biased region" description="Basic and acidic residues" evidence="1">
    <location>
        <begin position="748"/>
        <end position="757"/>
    </location>
</feature>
<feature type="region of interest" description="Disordered" evidence="1">
    <location>
        <begin position="1224"/>
        <end position="1243"/>
    </location>
</feature>
<feature type="compositionally biased region" description="Basic residues" evidence="1">
    <location>
        <begin position="662"/>
        <end position="673"/>
    </location>
</feature>
<feature type="region of interest" description="Disordered" evidence="1">
    <location>
        <begin position="1531"/>
        <end position="1554"/>
    </location>
</feature>
<feature type="compositionally biased region" description="Basic and acidic residues" evidence="1">
    <location>
        <begin position="580"/>
        <end position="594"/>
    </location>
</feature>
<feature type="region of interest" description="Disordered" evidence="1">
    <location>
        <begin position="2097"/>
        <end position="2658"/>
    </location>
</feature>
<feature type="compositionally biased region" description="Low complexity" evidence="1">
    <location>
        <begin position="73"/>
        <end position="95"/>
    </location>
</feature>
<feature type="compositionally biased region" description="Acidic residues" evidence="1">
    <location>
        <begin position="712"/>
        <end position="724"/>
    </location>
</feature>
<feature type="region of interest" description="Disordered" evidence="1">
    <location>
        <begin position="1806"/>
        <end position="1833"/>
    </location>
</feature>